<evidence type="ECO:0000313" key="2">
    <source>
        <dbReference type="Proteomes" id="UP001334084"/>
    </source>
</evidence>
<dbReference type="EMBL" id="CP142729">
    <property type="protein sequence ID" value="WUR03292.1"/>
    <property type="molecule type" value="Genomic_DNA"/>
</dbReference>
<dbReference type="KEGG" id="vnx:VNE69_04118"/>
<gene>
    <name evidence="1" type="ORF">VNE69_04118</name>
</gene>
<organism evidence="1 2">
    <name type="scientific">Vairimorpha necatrix</name>
    <dbReference type="NCBI Taxonomy" id="6039"/>
    <lineage>
        <taxon>Eukaryota</taxon>
        <taxon>Fungi</taxon>
        <taxon>Fungi incertae sedis</taxon>
        <taxon>Microsporidia</taxon>
        <taxon>Nosematidae</taxon>
        <taxon>Vairimorpha</taxon>
    </lineage>
</organism>
<accession>A0AAX4JBM1</accession>
<name>A0AAX4JBM1_9MICR</name>
<evidence type="ECO:0000313" key="1">
    <source>
        <dbReference type="EMBL" id="WUR03292.1"/>
    </source>
</evidence>
<reference evidence="1" key="1">
    <citation type="journal article" date="2024" name="BMC Genomics">
        <title>Functional annotation of a divergent genome using sequence and structure-based similarity.</title>
        <authorList>
            <person name="Svedberg D."/>
            <person name="Winiger R.R."/>
            <person name="Berg A."/>
            <person name="Sharma H."/>
            <person name="Tellgren-Roth C."/>
            <person name="Debrunner-Vossbrinck B.A."/>
            <person name="Vossbrinck C.R."/>
            <person name="Barandun J."/>
        </authorList>
    </citation>
    <scope>NUCLEOTIDE SEQUENCE</scope>
    <source>
        <strain evidence="1">Illinois isolate</strain>
    </source>
</reference>
<dbReference type="Proteomes" id="UP001334084">
    <property type="component" value="Chromosome 4"/>
</dbReference>
<keyword evidence="2" id="KW-1185">Reference proteome</keyword>
<dbReference type="GeneID" id="90541108"/>
<dbReference type="RefSeq" id="XP_065329437.1">
    <property type="nucleotide sequence ID" value="XM_065473365.1"/>
</dbReference>
<protein>
    <submittedName>
        <fullName evidence="1">Uncharacterized protein</fullName>
    </submittedName>
</protein>
<proteinExistence type="predicted"/>
<dbReference type="AlphaFoldDB" id="A0AAX4JBM1"/>
<sequence length="130" mass="15431">MLKKDTRFVDLPQNIKQKLINIHRLSNQVYISSDKLPIPSFTDLYTQIVNLQTSSLERNLNKLNNNFNILTNIPSKVDFGYVETQLRNDIERLKEDVKMYKEMDNKVDFCGCIETTYKILNKRYEDNKHL</sequence>